<dbReference type="NCBIfam" id="TIGR01868">
    <property type="entry name" value="casD_Cas5e"/>
    <property type="match status" value="1"/>
</dbReference>
<sequence length="254" mass="27968">MAGLILRLAGPLQSWGEHSTFQERDTQPYPTRSGILGLLAAAQGRSRASELTDFLQLRLTVRVDRPGVFLTDFHTVGGGLPRHQTIPTAEGGRRPEKATTLVSRRHYLADAAFTVAVEGPDELTGKLAAALRHPVWPLYLGRRSCPPAEPILLAASVADPVAALKQAVPLSRARPREQSTVAVDFVYETDIRDPHARTHLLDVPVSFDPLRRTYRPRAIKVRTEQLPAELCCGRGVDQMKALATYATRISQEEE</sequence>
<dbReference type="GO" id="GO:0051607">
    <property type="term" value="P:defense response to virus"/>
    <property type="evidence" value="ECO:0007669"/>
    <property type="project" value="UniProtKB-KW"/>
</dbReference>
<reference evidence="4" key="1">
    <citation type="submission" date="2015-02" db="EMBL/GenBank/DDBJ databases">
        <title>Physiological reanalysis, assessment of diazotrophy, and genome sequences of multiple isolates of Streptomyces thermoautotrophicus.</title>
        <authorList>
            <person name="MacKellar D.C."/>
            <person name="Lieber L."/>
            <person name="Norman J."/>
            <person name="Bolger A."/>
            <person name="Tobin C."/>
            <person name="Murray J.W."/>
            <person name="Friesen M."/>
            <person name="Prell J."/>
        </authorList>
    </citation>
    <scope>NUCLEOTIDE SEQUENCE [LARGE SCALE GENOMIC DNA]</scope>
    <source>
        <strain evidence="4">UBT1</strain>
    </source>
</reference>
<gene>
    <name evidence="2" type="ORF">TH66_22750</name>
    <name evidence="3" type="ORF">TR74_17020</name>
</gene>
<dbReference type="InterPro" id="IPR010147">
    <property type="entry name" value="CRISPR-assoc_prot_CasD"/>
</dbReference>
<organism evidence="2 5">
    <name type="scientific">Carbonactinospora thermoautotrophica</name>
    <dbReference type="NCBI Taxonomy" id="1469144"/>
    <lineage>
        <taxon>Bacteria</taxon>
        <taxon>Bacillati</taxon>
        <taxon>Actinomycetota</taxon>
        <taxon>Actinomycetes</taxon>
        <taxon>Kitasatosporales</taxon>
        <taxon>Carbonactinosporaceae</taxon>
        <taxon>Carbonactinospora</taxon>
    </lineage>
</organism>
<dbReference type="CDD" id="cd09645">
    <property type="entry name" value="Cas5_I-E"/>
    <property type="match status" value="1"/>
</dbReference>
<reference evidence="2 5" key="2">
    <citation type="submission" date="2015-02" db="EMBL/GenBank/DDBJ databases">
        <title>Physiological reanalysis, assessment of diazotrophy, and genome sequences of multiple isolates of Streptomyces thermoautotrophicus.</title>
        <authorList>
            <person name="MacKellar D.C."/>
            <person name="Lieber L."/>
            <person name="Norman J."/>
            <person name="Bolger A."/>
            <person name="Tobin C."/>
            <person name="Murray J.W."/>
            <person name="Prell J."/>
        </authorList>
    </citation>
    <scope>NUCLEOTIDE SEQUENCE [LARGE SCALE GENOMIC DNA]</scope>
    <source>
        <strain evidence="2 5">UBT1</strain>
    </source>
</reference>
<proteinExistence type="predicted"/>
<accession>A0A132MJT3</accession>
<dbReference type="AlphaFoldDB" id="A0A132MJT3"/>
<comment type="caution">
    <text evidence="2">The sequence shown here is derived from an EMBL/GenBank/DDBJ whole genome shotgun (WGS) entry which is preliminary data.</text>
</comment>
<evidence type="ECO:0000313" key="3">
    <source>
        <dbReference type="EMBL" id="KWX07946.1"/>
    </source>
</evidence>
<evidence type="ECO:0000256" key="1">
    <source>
        <dbReference type="ARBA" id="ARBA00023118"/>
    </source>
</evidence>
<dbReference type="Proteomes" id="UP000070659">
    <property type="component" value="Unassembled WGS sequence"/>
</dbReference>
<dbReference type="EMBL" id="JYIJ01000019">
    <property type="protein sequence ID" value="KWW98096.1"/>
    <property type="molecule type" value="Genomic_DNA"/>
</dbReference>
<dbReference type="Proteomes" id="UP000070598">
    <property type="component" value="Unassembled WGS sequence"/>
</dbReference>
<dbReference type="NCBIfam" id="TIGR02593">
    <property type="entry name" value="CRISPR_cas5"/>
    <property type="match status" value="1"/>
</dbReference>
<dbReference type="PATRIC" id="fig|1469144.8.peg.1218"/>
<evidence type="ECO:0000313" key="5">
    <source>
        <dbReference type="Proteomes" id="UP000070659"/>
    </source>
</evidence>
<evidence type="ECO:0000313" key="4">
    <source>
        <dbReference type="Proteomes" id="UP000070598"/>
    </source>
</evidence>
<dbReference type="GO" id="GO:0043571">
    <property type="term" value="P:maintenance of CRISPR repeat elements"/>
    <property type="evidence" value="ECO:0007669"/>
    <property type="project" value="InterPro"/>
</dbReference>
<dbReference type="InterPro" id="IPR013422">
    <property type="entry name" value="CRISPR-assoc_prot_Cas5_N"/>
</dbReference>
<dbReference type="EMBL" id="JYIK01001023">
    <property type="protein sequence ID" value="KWX07946.1"/>
    <property type="molecule type" value="Genomic_DNA"/>
</dbReference>
<dbReference type="Gene3D" id="3.30.70.2660">
    <property type="match status" value="1"/>
</dbReference>
<keyword evidence="1" id="KW-0051">Antiviral defense</keyword>
<dbReference type="InterPro" id="IPR021124">
    <property type="entry name" value="CRISPR-assoc_prot_Cas5"/>
</dbReference>
<protein>
    <recommendedName>
        <fullName evidence="6">Type I-E CRISPR-associated protein Cas5/CasD</fullName>
    </recommendedName>
</protein>
<dbReference type="Pfam" id="PF09704">
    <property type="entry name" value="Cas_Cas5d"/>
    <property type="match status" value="1"/>
</dbReference>
<name>A0A132MJT3_9ACTN</name>
<evidence type="ECO:0000313" key="2">
    <source>
        <dbReference type="EMBL" id="KWW98096.1"/>
    </source>
</evidence>
<dbReference type="GO" id="GO:0003723">
    <property type="term" value="F:RNA binding"/>
    <property type="evidence" value="ECO:0007669"/>
    <property type="project" value="InterPro"/>
</dbReference>
<evidence type="ECO:0008006" key="6">
    <source>
        <dbReference type="Google" id="ProtNLM"/>
    </source>
</evidence>
<dbReference type="RefSeq" id="WP_067071840.1">
    <property type="nucleotide sequence ID" value="NZ_JYIJ01000019.1"/>
</dbReference>